<dbReference type="InterPro" id="IPR050668">
    <property type="entry name" value="Cytochrome_b5"/>
</dbReference>
<evidence type="ECO:0000256" key="4">
    <source>
        <dbReference type="ARBA" id="ARBA00022692"/>
    </source>
</evidence>
<sequence>MATKDVKDVKDVKDDTAVAAASESKLYTRAEVAKHADPKDTWIIIHNNVYDVTPFLNEHPGGEEVLLEQGGTDASEPFEDIGHSTDARQMMESYKIGELIEEERTGDSGKKDRDWSSGTNDEDNSSSWRSWLIPIALGVLATLVYRYFISAH</sequence>
<feature type="compositionally biased region" description="Basic and acidic residues" evidence="15">
    <location>
        <begin position="102"/>
        <end position="115"/>
    </location>
</feature>
<evidence type="ECO:0000256" key="5">
    <source>
        <dbReference type="ARBA" id="ARBA00022723"/>
    </source>
</evidence>
<dbReference type="InterPro" id="IPR001199">
    <property type="entry name" value="Cyt_B5-like_heme/steroid-bd"/>
</dbReference>
<protein>
    <recommendedName>
        <fullName evidence="13">Cytochrome b5</fullName>
    </recommendedName>
</protein>
<evidence type="ECO:0000256" key="2">
    <source>
        <dbReference type="ARBA" id="ARBA00022448"/>
    </source>
</evidence>
<dbReference type="PRINTS" id="PR00363">
    <property type="entry name" value="CYTOCHROMEB5"/>
</dbReference>
<comment type="similarity">
    <text evidence="12 14">Belongs to the cytochrome b5 family.</text>
</comment>
<evidence type="ECO:0000256" key="3">
    <source>
        <dbReference type="ARBA" id="ARBA00022617"/>
    </source>
</evidence>
<feature type="region of interest" description="Disordered" evidence="15">
    <location>
        <begin position="98"/>
        <end position="126"/>
    </location>
</feature>
<evidence type="ECO:0000256" key="1">
    <source>
        <dbReference type="ARBA" id="ARBA00004131"/>
    </source>
</evidence>
<dbReference type="FunFam" id="3.10.120.10:FF:000002">
    <property type="entry name" value="Cytochrome b5 type B"/>
    <property type="match status" value="1"/>
</dbReference>
<dbReference type="GO" id="GO:0005789">
    <property type="term" value="C:endoplasmic reticulum membrane"/>
    <property type="evidence" value="ECO:0007669"/>
    <property type="project" value="UniProtKB-SubCell"/>
</dbReference>
<dbReference type="PANTHER" id="PTHR19359">
    <property type="entry name" value="CYTOCHROME B5"/>
    <property type="match status" value="1"/>
</dbReference>
<evidence type="ECO:0000256" key="8">
    <source>
        <dbReference type="ARBA" id="ARBA00022982"/>
    </source>
</evidence>
<evidence type="ECO:0000256" key="15">
    <source>
        <dbReference type="SAM" id="MobiDB-lite"/>
    </source>
</evidence>
<dbReference type="GO" id="GO:0046872">
    <property type="term" value="F:metal ion binding"/>
    <property type="evidence" value="ECO:0007669"/>
    <property type="project" value="UniProtKB-UniRule"/>
</dbReference>
<evidence type="ECO:0000256" key="9">
    <source>
        <dbReference type="ARBA" id="ARBA00023004"/>
    </source>
</evidence>
<keyword evidence="5 14" id="KW-0479">Metal-binding</keyword>
<dbReference type="Pfam" id="PF00173">
    <property type="entry name" value="Cyt-b5"/>
    <property type="match status" value="1"/>
</dbReference>
<dbReference type="Gene3D" id="3.10.120.10">
    <property type="entry name" value="Cytochrome b5-like heme/steroid binding domain"/>
    <property type="match status" value="1"/>
</dbReference>
<dbReference type="PANTHER" id="PTHR19359:SF150">
    <property type="entry name" value="CYTOCHROME B5"/>
    <property type="match status" value="1"/>
</dbReference>
<reference evidence="17" key="1">
    <citation type="submission" date="2024-04" db="EMBL/GenBank/DDBJ databases">
        <authorList>
            <consortium name="Molecular Ecology Group"/>
        </authorList>
    </citation>
    <scope>NUCLEOTIDE SEQUENCE</scope>
</reference>
<proteinExistence type="inferred from homology"/>
<evidence type="ECO:0000256" key="13">
    <source>
        <dbReference type="ARBA" id="ARBA00039806"/>
    </source>
</evidence>
<dbReference type="SMART" id="SM01117">
    <property type="entry name" value="Cyt-b5"/>
    <property type="match status" value="1"/>
</dbReference>
<evidence type="ECO:0000256" key="10">
    <source>
        <dbReference type="ARBA" id="ARBA00023136"/>
    </source>
</evidence>
<keyword evidence="18" id="KW-1185">Reference proteome</keyword>
<evidence type="ECO:0000256" key="14">
    <source>
        <dbReference type="RuleBase" id="RU362121"/>
    </source>
</evidence>
<evidence type="ECO:0000256" key="11">
    <source>
        <dbReference type="ARBA" id="ARBA00037877"/>
    </source>
</evidence>
<organism evidence="17 18">
    <name type="scientific">Lasius platythorax</name>
    <dbReference type="NCBI Taxonomy" id="488582"/>
    <lineage>
        <taxon>Eukaryota</taxon>
        <taxon>Metazoa</taxon>
        <taxon>Ecdysozoa</taxon>
        <taxon>Arthropoda</taxon>
        <taxon>Hexapoda</taxon>
        <taxon>Insecta</taxon>
        <taxon>Pterygota</taxon>
        <taxon>Neoptera</taxon>
        <taxon>Endopterygota</taxon>
        <taxon>Hymenoptera</taxon>
        <taxon>Apocrita</taxon>
        <taxon>Aculeata</taxon>
        <taxon>Formicoidea</taxon>
        <taxon>Formicidae</taxon>
        <taxon>Formicinae</taxon>
        <taxon>Lasius</taxon>
        <taxon>Lasius</taxon>
    </lineage>
</organism>
<evidence type="ECO:0000256" key="12">
    <source>
        <dbReference type="ARBA" id="ARBA00038168"/>
    </source>
</evidence>
<evidence type="ECO:0000313" key="18">
    <source>
        <dbReference type="Proteomes" id="UP001497644"/>
    </source>
</evidence>
<keyword evidence="3 14" id="KW-0349">Heme</keyword>
<keyword evidence="14" id="KW-1133">Transmembrane helix</keyword>
<evidence type="ECO:0000313" key="17">
    <source>
        <dbReference type="EMBL" id="CAL1677193.1"/>
    </source>
</evidence>
<dbReference type="EMBL" id="OZ034835">
    <property type="protein sequence ID" value="CAL1677193.1"/>
    <property type="molecule type" value="Genomic_DNA"/>
</dbReference>
<gene>
    <name evidence="17" type="ORF">LPLAT_LOCUS3247</name>
</gene>
<dbReference type="PROSITE" id="PS00191">
    <property type="entry name" value="CYTOCHROME_B5_1"/>
    <property type="match status" value="1"/>
</dbReference>
<dbReference type="AlphaFoldDB" id="A0AAV2NB34"/>
<comment type="subcellular location">
    <subcellularLocation>
        <location evidence="1">Endoplasmic reticulum membrane</location>
        <topology evidence="1">Single-pass membrane protein</topology>
        <orientation evidence="1">Cytoplasmic side</orientation>
    </subcellularLocation>
    <subcellularLocation>
        <location evidence="11">Microsome membrane</location>
        <topology evidence="11">Single-pass membrane protein</topology>
        <orientation evidence="11">Cytoplasmic side</orientation>
    </subcellularLocation>
</comment>
<dbReference type="InterPro" id="IPR018506">
    <property type="entry name" value="Cyt_B5_heme-BS"/>
</dbReference>
<dbReference type="InterPro" id="IPR036400">
    <property type="entry name" value="Cyt_B5-like_heme/steroid_sf"/>
</dbReference>
<feature type="transmembrane region" description="Helical" evidence="14">
    <location>
        <begin position="131"/>
        <end position="149"/>
    </location>
</feature>
<keyword evidence="4 14" id="KW-0812">Transmembrane</keyword>
<dbReference type="SUPFAM" id="SSF55856">
    <property type="entry name" value="Cytochrome b5-like heme/steroid binding domain"/>
    <property type="match status" value="1"/>
</dbReference>
<accession>A0AAV2NB34</accession>
<keyword evidence="8" id="KW-0249">Electron transport</keyword>
<keyword evidence="7" id="KW-0492">Microsome</keyword>
<feature type="domain" description="Cytochrome b5 heme-binding" evidence="16">
    <location>
        <begin position="24"/>
        <end position="100"/>
    </location>
</feature>
<keyword evidence="9 14" id="KW-0408">Iron</keyword>
<evidence type="ECO:0000256" key="7">
    <source>
        <dbReference type="ARBA" id="ARBA00022848"/>
    </source>
</evidence>
<evidence type="ECO:0000259" key="16">
    <source>
        <dbReference type="PROSITE" id="PS50255"/>
    </source>
</evidence>
<dbReference type="Proteomes" id="UP001497644">
    <property type="component" value="Chromosome 12"/>
</dbReference>
<keyword evidence="10 14" id="KW-0472">Membrane</keyword>
<keyword evidence="6" id="KW-0256">Endoplasmic reticulum</keyword>
<evidence type="ECO:0000256" key="6">
    <source>
        <dbReference type="ARBA" id="ARBA00022824"/>
    </source>
</evidence>
<keyword evidence="2" id="KW-0813">Transport</keyword>
<name>A0AAV2NB34_9HYME</name>
<dbReference type="GO" id="GO:0020037">
    <property type="term" value="F:heme binding"/>
    <property type="evidence" value="ECO:0007669"/>
    <property type="project" value="UniProtKB-UniRule"/>
</dbReference>
<dbReference type="PROSITE" id="PS50255">
    <property type="entry name" value="CYTOCHROME_B5_2"/>
    <property type="match status" value="1"/>
</dbReference>